<dbReference type="PANTHER" id="PTHR23028:SF134">
    <property type="entry name" value="PUTATIVE (AFU_ORTHOLOGUE AFUA_4G08520)-RELATED"/>
    <property type="match status" value="1"/>
</dbReference>
<feature type="domain" description="Acyltransferase 3" evidence="2">
    <location>
        <begin position="25"/>
        <end position="343"/>
    </location>
</feature>
<dbReference type="AlphaFoldDB" id="V5HZD5"/>
<dbReference type="EMBL" id="BAUL01000125">
    <property type="protein sequence ID" value="GAD95380.1"/>
    <property type="molecule type" value="Genomic_DNA"/>
</dbReference>
<accession>V5HZD5</accession>
<sequence>MIKIHHLKAVISVELAVFLIMRERIIWLDGLRGIASTIVALFHARSFEPASAVGFVFNSYWDEPGVENRRFIQLPPIRLMVAGESMVPLFMVISGYAISLPLLQLRDDVLNKHTGNADLFRRLSSGATRRFFRIYLPCMMIISVSQLFYFFGVYQWDVPNGNWVWGLKPFTAPLMHIRYALWHALHLLDISNHGIEINFLRNRPDYANLNFQLWTIPVEFRGSCMVYLLTLTMAFWRPGPRYITLLGLSSYWLCAGQWDLFSFSAGMLLAEGHITKHFEPENRSKLRHNCMVHLPSFTTGIWRYWPWYLVILGLAAYGLFIGQSDLPAYAIGILLMGWHIVPYSELEGEKGSPCHCGEACKTWSKASTKATVFIRIFKPVASFVMGIYLLCMCHSENVSPEYRFLLAIKPAGWNHAEMFQRCWRSIGAALTVYAICELPLLQTALKSKPV</sequence>
<organism evidence="3 4">
    <name type="scientific">Byssochlamys spectabilis (strain No. 5 / NBRC 109023)</name>
    <name type="common">Paecilomyces variotii</name>
    <dbReference type="NCBI Taxonomy" id="1356009"/>
    <lineage>
        <taxon>Eukaryota</taxon>
        <taxon>Fungi</taxon>
        <taxon>Dikarya</taxon>
        <taxon>Ascomycota</taxon>
        <taxon>Pezizomycotina</taxon>
        <taxon>Eurotiomycetes</taxon>
        <taxon>Eurotiomycetidae</taxon>
        <taxon>Eurotiales</taxon>
        <taxon>Thermoascaceae</taxon>
        <taxon>Paecilomyces</taxon>
    </lineage>
</organism>
<evidence type="ECO:0000259" key="2">
    <source>
        <dbReference type="Pfam" id="PF01757"/>
    </source>
</evidence>
<evidence type="ECO:0000256" key="1">
    <source>
        <dbReference type="SAM" id="Phobius"/>
    </source>
</evidence>
<keyword evidence="1" id="KW-0472">Membrane</keyword>
<reference evidence="4" key="1">
    <citation type="journal article" date="2014" name="Genome Announc.">
        <title>Draft genome sequence of the formaldehyde-resistant fungus Byssochlamys spectabilis No. 5 (anamorph Paecilomyces variotii No. 5) (NBRC109023).</title>
        <authorList>
            <person name="Oka T."/>
            <person name="Ekino K."/>
            <person name="Fukuda K."/>
            <person name="Nomura Y."/>
        </authorList>
    </citation>
    <scope>NUCLEOTIDE SEQUENCE [LARGE SCALE GENOMIC DNA]</scope>
    <source>
        <strain evidence="4">No. 5 / NBRC 109023</strain>
    </source>
</reference>
<proteinExistence type="predicted"/>
<dbReference type="InterPro" id="IPR002656">
    <property type="entry name" value="Acyl_transf_3_dom"/>
</dbReference>
<feature type="transmembrane region" description="Helical" evidence="1">
    <location>
        <begin position="372"/>
        <end position="393"/>
    </location>
</feature>
<feature type="transmembrane region" description="Helical" evidence="1">
    <location>
        <begin position="304"/>
        <end position="321"/>
    </location>
</feature>
<feature type="transmembrane region" description="Helical" evidence="1">
    <location>
        <begin position="242"/>
        <end position="261"/>
    </location>
</feature>
<dbReference type="PANTHER" id="PTHR23028">
    <property type="entry name" value="ACETYLTRANSFERASE"/>
    <property type="match status" value="1"/>
</dbReference>
<keyword evidence="4" id="KW-1185">Reference proteome</keyword>
<evidence type="ECO:0000313" key="3">
    <source>
        <dbReference type="EMBL" id="GAD95380.1"/>
    </source>
</evidence>
<dbReference type="GO" id="GO:0016747">
    <property type="term" value="F:acyltransferase activity, transferring groups other than amino-acyl groups"/>
    <property type="evidence" value="ECO:0007669"/>
    <property type="project" value="InterPro"/>
</dbReference>
<feature type="transmembrane region" description="Helical" evidence="1">
    <location>
        <begin position="131"/>
        <end position="151"/>
    </location>
</feature>
<feature type="transmembrane region" description="Helical" evidence="1">
    <location>
        <begin position="326"/>
        <end position="343"/>
    </location>
</feature>
<dbReference type="eggNOG" id="ENOG502SJHQ">
    <property type="taxonomic scope" value="Eukaryota"/>
</dbReference>
<dbReference type="HOGENOM" id="CLU_608316_0_0_1"/>
<feature type="transmembrane region" description="Helical" evidence="1">
    <location>
        <begin position="211"/>
        <end position="230"/>
    </location>
</feature>
<comment type="caution">
    <text evidence="3">The sequence shown here is derived from an EMBL/GenBank/DDBJ whole genome shotgun (WGS) entry which is preliminary data.</text>
</comment>
<name>V5HZD5_BYSSN</name>
<keyword evidence="1" id="KW-1133">Transmembrane helix</keyword>
<dbReference type="Proteomes" id="UP000018001">
    <property type="component" value="Unassembled WGS sequence"/>
</dbReference>
<dbReference type="InterPro" id="IPR050879">
    <property type="entry name" value="Acyltransferase_3"/>
</dbReference>
<dbReference type="OrthoDB" id="5819582at2759"/>
<keyword evidence="1" id="KW-0812">Transmembrane</keyword>
<evidence type="ECO:0000313" key="4">
    <source>
        <dbReference type="Proteomes" id="UP000018001"/>
    </source>
</evidence>
<dbReference type="InParanoid" id="V5HZD5"/>
<feature type="transmembrane region" description="Helical" evidence="1">
    <location>
        <begin position="85"/>
        <end position="103"/>
    </location>
</feature>
<gene>
    <name evidence="3" type="ORF">PVAR5_4023</name>
</gene>
<protein>
    <recommendedName>
        <fullName evidence="2">Acyltransferase 3 domain-containing protein</fullName>
    </recommendedName>
</protein>
<dbReference type="Pfam" id="PF01757">
    <property type="entry name" value="Acyl_transf_3"/>
    <property type="match status" value="1"/>
</dbReference>